<dbReference type="EMBL" id="JAUIQD010000007">
    <property type="protein sequence ID" value="KAK3343809.1"/>
    <property type="molecule type" value="Genomic_DNA"/>
</dbReference>
<name>A0AAJ0H8R0_9PEZI</name>
<feature type="chain" id="PRO_5042605951" description="Secreted protein" evidence="1">
    <location>
        <begin position="21"/>
        <end position="201"/>
    </location>
</feature>
<protein>
    <recommendedName>
        <fullName evidence="4">Secreted protein</fullName>
    </recommendedName>
</protein>
<comment type="caution">
    <text evidence="2">The sequence shown here is derived from an EMBL/GenBank/DDBJ whole genome shotgun (WGS) entry which is preliminary data.</text>
</comment>
<sequence length="201" mass="22753">MSSLNCSCVCLRTLTCLVRAAALRNTCHVQPGWRVWCISLDLVKQYTKIRVRCAQCIGFGRSWCSLYQVNVTCCYLRTCAWYQKKIKKLKIWPSPPDATLVLICVLRWLDPGLLAARPELLFDNTANLPFLVQTQMSAFSRGLTGFELYILTTFLSSRKCLVSSAASHVRHVTKPTFCHGGLIKNTIRQTISVVDKSWLNC</sequence>
<evidence type="ECO:0000256" key="1">
    <source>
        <dbReference type="SAM" id="SignalP"/>
    </source>
</evidence>
<evidence type="ECO:0000313" key="3">
    <source>
        <dbReference type="Proteomes" id="UP001275084"/>
    </source>
</evidence>
<dbReference type="Proteomes" id="UP001275084">
    <property type="component" value="Unassembled WGS sequence"/>
</dbReference>
<reference evidence="2" key="2">
    <citation type="submission" date="2023-06" db="EMBL/GenBank/DDBJ databases">
        <authorList>
            <consortium name="Lawrence Berkeley National Laboratory"/>
            <person name="Haridas S."/>
            <person name="Hensen N."/>
            <person name="Bonometti L."/>
            <person name="Westerberg I."/>
            <person name="Brannstrom I.O."/>
            <person name="Guillou S."/>
            <person name="Cros-Aarteil S."/>
            <person name="Calhoun S."/>
            <person name="Kuo A."/>
            <person name="Mondo S."/>
            <person name="Pangilinan J."/>
            <person name="Riley R."/>
            <person name="Labutti K."/>
            <person name="Andreopoulos B."/>
            <person name="Lipzen A."/>
            <person name="Chen C."/>
            <person name="Yanf M."/>
            <person name="Daum C."/>
            <person name="Ng V."/>
            <person name="Clum A."/>
            <person name="Steindorff A."/>
            <person name="Ohm R."/>
            <person name="Martin F."/>
            <person name="Silar P."/>
            <person name="Natvig D."/>
            <person name="Lalanne C."/>
            <person name="Gautier V."/>
            <person name="Ament-Velasquez S.L."/>
            <person name="Kruys A."/>
            <person name="Hutchinson M.I."/>
            <person name="Powell A.J."/>
            <person name="Barry K."/>
            <person name="Miller A.N."/>
            <person name="Grigoriev I.V."/>
            <person name="Debuchy R."/>
            <person name="Gladieux P."/>
            <person name="Thoren M.H."/>
            <person name="Johannesson H."/>
        </authorList>
    </citation>
    <scope>NUCLEOTIDE SEQUENCE</scope>
    <source>
        <strain evidence="2">CBS 955.72</strain>
    </source>
</reference>
<evidence type="ECO:0008006" key="4">
    <source>
        <dbReference type="Google" id="ProtNLM"/>
    </source>
</evidence>
<organism evidence="2 3">
    <name type="scientific">Lasiosphaeria hispida</name>
    <dbReference type="NCBI Taxonomy" id="260671"/>
    <lineage>
        <taxon>Eukaryota</taxon>
        <taxon>Fungi</taxon>
        <taxon>Dikarya</taxon>
        <taxon>Ascomycota</taxon>
        <taxon>Pezizomycotina</taxon>
        <taxon>Sordariomycetes</taxon>
        <taxon>Sordariomycetidae</taxon>
        <taxon>Sordariales</taxon>
        <taxon>Lasiosphaeriaceae</taxon>
        <taxon>Lasiosphaeria</taxon>
    </lineage>
</organism>
<reference evidence="2" key="1">
    <citation type="journal article" date="2023" name="Mol. Phylogenet. Evol.">
        <title>Genome-scale phylogeny and comparative genomics of the fungal order Sordariales.</title>
        <authorList>
            <person name="Hensen N."/>
            <person name="Bonometti L."/>
            <person name="Westerberg I."/>
            <person name="Brannstrom I.O."/>
            <person name="Guillou S."/>
            <person name="Cros-Aarteil S."/>
            <person name="Calhoun S."/>
            <person name="Haridas S."/>
            <person name="Kuo A."/>
            <person name="Mondo S."/>
            <person name="Pangilinan J."/>
            <person name="Riley R."/>
            <person name="LaButti K."/>
            <person name="Andreopoulos B."/>
            <person name="Lipzen A."/>
            <person name="Chen C."/>
            <person name="Yan M."/>
            <person name="Daum C."/>
            <person name="Ng V."/>
            <person name="Clum A."/>
            <person name="Steindorff A."/>
            <person name="Ohm R.A."/>
            <person name="Martin F."/>
            <person name="Silar P."/>
            <person name="Natvig D.O."/>
            <person name="Lalanne C."/>
            <person name="Gautier V."/>
            <person name="Ament-Velasquez S.L."/>
            <person name="Kruys A."/>
            <person name="Hutchinson M.I."/>
            <person name="Powell A.J."/>
            <person name="Barry K."/>
            <person name="Miller A.N."/>
            <person name="Grigoriev I.V."/>
            <person name="Debuchy R."/>
            <person name="Gladieux P."/>
            <person name="Hiltunen Thoren M."/>
            <person name="Johannesson H."/>
        </authorList>
    </citation>
    <scope>NUCLEOTIDE SEQUENCE</scope>
    <source>
        <strain evidence="2">CBS 955.72</strain>
    </source>
</reference>
<proteinExistence type="predicted"/>
<accession>A0AAJ0H8R0</accession>
<feature type="signal peptide" evidence="1">
    <location>
        <begin position="1"/>
        <end position="20"/>
    </location>
</feature>
<evidence type="ECO:0000313" key="2">
    <source>
        <dbReference type="EMBL" id="KAK3343809.1"/>
    </source>
</evidence>
<keyword evidence="1" id="KW-0732">Signal</keyword>
<gene>
    <name evidence="2" type="ORF">B0T25DRAFT_308160</name>
</gene>
<keyword evidence="3" id="KW-1185">Reference proteome</keyword>
<dbReference type="AlphaFoldDB" id="A0AAJ0H8R0"/>